<dbReference type="Proteomes" id="UP001054837">
    <property type="component" value="Unassembled WGS sequence"/>
</dbReference>
<evidence type="ECO:0000313" key="1">
    <source>
        <dbReference type="EMBL" id="GIX84937.1"/>
    </source>
</evidence>
<keyword evidence="2" id="KW-1185">Reference proteome</keyword>
<dbReference type="EMBL" id="BPLQ01001749">
    <property type="protein sequence ID" value="GIX84937.1"/>
    <property type="molecule type" value="Genomic_DNA"/>
</dbReference>
<organism evidence="1 2">
    <name type="scientific">Caerostris darwini</name>
    <dbReference type="NCBI Taxonomy" id="1538125"/>
    <lineage>
        <taxon>Eukaryota</taxon>
        <taxon>Metazoa</taxon>
        <taxon>Ecdysozoa</taxon>
        <taxon>Arthropoda</taxon>
        <taxon>Chelicerata</taxon>
        <taxon>Arachnida</taxon>
        <taxon>Araneae</taxon>
        <taxon>Araneomorphae</taxon>
        <taxon>Entelegynae</taxon>
        <taxon>Araneoidea</taxon>
        <taxon>Araneidae</taxon>
        <taxon>Caerostris</taxon>
    </lineage>
</organism>
<proteinExistence type="predicted"/>
<name>A0AAV4NJF7_9ARAC</name>
<dbReference type="AlphaFoldDB" id="A0AAV4NJF7"/>
<protein>
    <submittedName>
        <fullName evidence="1">Uncharacterized protein</fullName>
    </submittedName>
</protein>
<sequence>MHRPCSDAKAWCVFYLPDRVQPNSKLYTDFPKRGTIPVPKHSTWGRLPPPASILNPTSRSRIQSEQLEVMFVWAKHCPRTGE</sequence>
<accession>A0AAV4NJF7</accession>
<comment type="caution">
    <text evidence="1">The sequence shown here is derived from an EMBL/GenBank/DDBJ whole genome shotgun (WGS) entry which is preliminary data.</text>
</comment>
<gene>
    <name evidence="1" type="ORF">CDAR_304521</name>
</gene>
<evidence type="ECO:0000313" key="2">
    <source>
        <dbReference type="Proteomes" id="UP001054837"/>
    </source>
</evidence>
<reference evidence="1 2" key="1">
    <citation type="submission" date="2021-06" db="EMBL/GenBank/DDBJ databases">
        <title>Caerostris darwini draft genome.</title>
        <authorList>
            <person name="Kono N."/>
            <person name="Arakawa K."/>
        </authorList>
    </citation>
    <scope>NUCLEOTIDE SEQUENCE [LARGE SCALE GENOMIC DNA]</scope>
</reference>